<feature type="active site" description="O-(5'-phospho-DNA)-tyrosine intermediate" evidence="9">
    <location>
        <position position="130"/>
    </location>
</feature>
<evidence type="ECO:0000256" key="3">
    <source>
        <dbReference type="ARBA" id="ARBA00022741"/>
    </source>
</evidence>
<dbReference type="NCBIfam" id="NF004043">
    <property type="entry name" value="PRK05560.1"/>
    <property type="match status" value="1"/>
</dbReference>
<organism evidence="13 14">
    <name type="scientific">Natronomonas moolapensis (strain DSM 18674 / CECT 7526 / JCM 14361 / 8.8.11)</name>
    <dbReference type="NCBI Taxonomy" id="268739"/>
    <lineage>
        <taxon>Archaea</taxon>
        <taxon>Methanobacteriati</taxon>
        <taxon>Methanobacteriota</taxon>
        <taxon>Stenosarchaea group</taxon>
        <taxon>Halobacteria</taxon>
        <taxon>Halobacteriales</taxon>
        <taxon>Natronomonadaceae</taxon>
        <taxon>Natronomonas</taxon>
    </lineage>
</organism>
<dbReference type="FunFam" id="1.10.268.10:FF:000001">
    <property type="entry name" value="DNA gyrase subunit A"/>
    <property type="match status" value="1"/>
</dbReference>
<evidence type="ECO:0000256" key="9">
    <source>
        <dbReference type="HAMAP-Rule" id="MF_01897"/>
    </source>
</evidence>
<dbReference type="FunFam" id="3.90.199.10:FF:000001">
    <property type="entry name" value="DNA gyrase subunit A"/>
    <property type="match status" value="1"/>
</dbReference>
<dbReference type="Gene3D" id="3.90.199.10">
    <property type="entry name" value="Topoisomerase II, domain 5"/>
    <property type="match status" value="1"/>
</dbReference>
<evidence type="ECO:0000256" key="7">
    <source>
        <dbReference type="ARBA" id="ARBA00023235"/>
    </source>
</evidence>
<dbReference type="InterPro" id="IPR005743">
    <property type="entry name" value="GyrA"/>
</dbReference>
<evidence type="ECO:0000259" key="12">
    <source>
        <dbReference type="PROSITE" id="PS52040"/>
    </source>
</evidence>
<dbReference type="GO" id="GO:0003677">
    <property type="term" value="F:DNA binding"/>
    <property type="evidence" value="ECO:0007669"/>
    <property type="project" value="UniProtKB-UniRule"/>
</dbReference>
<reference evidence="13 14" key="1">
    <citation type="journal article" date="2013" name="Genome Announc.">
        <title>Genome of the haloarchaeon Natronomonas moolapensis, a neutrophilic member of a previously haloalkaliphilic genus.</title>
        <authorList>
            <person name="Dyall-Smith M.L."/>
            <person name="Pfeiffer F."/>
            <person name="Oberwinkler T."/>
            <person name="Klee K."/>
            <person name="Rampp M."/>
            <person name="Palm P."/>
            <person name="Gross K."/>
            <person name="Schuster S.C."/>
            <person name="Oesterhelt D."/>
        </authorList>
    </citation>
    <scope>NUCLEOTIDE SEQUENCE [LARGE SCALE GENOMIC DNA]</scope>
    <source>
        <strain evidence="14">DSM 18674 / JCM 14361 / 8.8.11</strain>
    </source>
</reference>
<dbReference type="EMBL" id="HF582854">
    <property type="protein sequence ID" value="CCQ36557.1"/>
    <property type="molecule type" value="Genomic_DNA"/>
</dbReference>
<protein>
    <recommendedName>
        <fullName evidence="9">DNA gyrase subunit A</fullName>
        <ecNumber evidence="9">5.6.2.2</ecNumber>
    </recommendedName>
</protein>
<dbReference type="GeneID" id="14652624"/>
<dbReference type="SUPFAM" id="SSF56719">
    <property type="entry name" value="Type II DNA topoisomerase"/>
    <property type="match status" value="1"/>
</dbReference>
<dbReference type="NCBIfam" id="TIGR01063">
    <property type="entry name" value="gyrA"/>
    <property type="match status" value="1"/>
</dbReference>
<keyword evidence="6 9" id="KW-0238">DNA-binding</keyword>
<dbReference type="InterPro" id="IPR013757">
    <property type="entry name" value="Topo_IIA_A_a_sf"/>
</dbReference>
<comment type="similarity">
    <text evidence="2 9">Belongs to the type II topoisomerase GyrA/ParC subunit family.</text>
</comment>
<dbReference type="Gene3D" id="3.30.1360.40">
    <property type="match status" value="1"/>
</dbReference>
<dbReference type="STRING" id="268739.Nmlp_2389"/>
<dbReference type="SUPFAM" id="SSF101904">
    <property type="entry name" value="GyrA/ParC C-terminal domain-like"/>
    <property type="match status" value="1"/>
</dbReference>
<dbReference type="InterPro" id="IPR013760">
    <property type="entry name" value="Topo_IIA-like_dom_sf"/>
</dbReference>
<evidence type="ECO:0000256" key="6">
    <source>
        <dbReference type="ARBA" id="ARBA00023125"/>
    </source>
</evidence>
<dbReference type="Pfam" id="PF00521">
    <property type="entry name" value="DNA_topoisoIV"/>
    <property type="match status" value="1"/>
</dbReference>
<comment type="subunit">
    <text evidence="8">Heterotetramer composed of ParC and ParE.</text>
</comment>
<gene>
    <name evidence="9 13" type="primary">gyrA</name>
    <name evidence="13" type="ordered locus">Nmlp_2389</name>
</gene>
<dbReference type="HOGENOM" id="CLU_002977_6_1_2"/>
<feature type="coiled-coil region" evidence="10">
    <location>
        <begin position="449"/>
        <end position="497"/>
    </location>
</feature>
<dbReference type="InterPro" id="IPR002205">
    <property type="entry name" value="Topo_IIA_dom_A"/>
</dbReference>
<feature type="short sequence motif" description="GyrA-box" evidence="9">
    <location>
        <begin position="538"/>
        <end position="544"/>
    </location>
</feature>
<keyword evidence="5 9" id="KW-0799">Topoisomerase</keyword>
<dbReference type="InterPro" id="IPR006691">
    <property type="entry name" value="GyrA/parC_rep"/>
</dbReference>
<dbReference type="RefSeq" id="WP_015409355.1">
    <property type="nucleotide sequence ID" value="NC_020388.1"/>
</dbReference>
<dbReference type="InterPro" id="IPR050220">
    <property type="entry name" value="Type_II_DNA_Topoisomerases"/>
</dbReference>
<feature type="domain" description="Topo IIA-type catalytic" evidence="12">
    <location>
        <begin position="42"/>
        <end position="511"/>
    </location>
</feature>
<evidence type="ECO:0000256" key="10">
    <source>
        <dbReference type="SAM" id="Coils"/>
    </source>
</evidence>
<evidence type="ECO:0000313" key="13">
    <source>
        <dbReference type="EMBL" id="CCQ36557.1"/>
    </source>
</evidence>
<dbReference type="Proteomes" id="UP000011867">
    <property type="component" value="Chromosome"/>
</dbReference>
<evidence type="ECO:0000256" key="2">
    <source>
        <dbReference type="ARBA" id="ARBA00008263"/>
    </source>
</evidence>
<proteinExistence type="inferred from homology"/>
<dbReference type="Gene3D" id="1.10.268.10">
    <property type="entry name" value="Topoisomerase, domain 3"/>
    <property type="match status" value="1"/>
</dbReference>
<evidence type="ECO:0000256" key="4">
    <source>
        <dbReference type="ARBA" id="ARBA00022840"/>
    </source>
</evidence>
<keyword evidence="3 9" id="KW-0547">Nucleotide-binding</keyword>
<dbReference type="EC" id="5.6.2.2" evidence="9"/>
<sequence>MSSEAPDAPDVPADEVEPVRIEDEMEQSYIDYAMSVIVGRALPDARDGLKPVQRRILYAMDEMGVTSRSGHRKSSSIVGDTMGNYHPHGDSAIYDALARMAQDFSLRYPLVDGQGNFGSVDGDPPAAMRYTEARMAPIAEELLADIDKDTVDFAPNYDDRLTEPAVLPAAIPNLLVNGASGIAVGMSTNIPPHNLGEVIDAAIHVIDHPGCSVAELLDTPDSDGYVKGPDFPTGAKIVNREGLWDAYTEGRGRLRVRAEMETEYDETGGDRIVVTELPYQQNKARRIERIADDVGEGKIEGIRDIRDESDRNGVRIVVECKRGANADVVRNQLLEHHLENTFSVISLALVDDQPRILNLKELLEAFVEHRREVVRRRSQFELDEAEDRAHILEGRLTALDNVERVVELVRDSEDRDAAMAGLREAYDLSEAQAEHIVRMQLGSLTSMEAGEIEAEYRDVQDEIERLETILNDESELLDVIKDELEAVKASYDDERRTGIVEDAGAVTREDLIAEEEVVVAVSEDDYVKRMSLSEFDPQHRGGKGIIGSRPKSGDRVSTVFTASTHDYLLCFTNQGQVYRLKVFELPEMGRTARGTSAVNIVDLDDGEEITAVVNTDDIGEGYFAMATRNGYVKRTEVSAFENVHSGGIRALTLESDDSLVDVEVTDDDGDLLVGTREGMTIRFSGADARPMGRSARGVNGIDLRDGDRVAGLVAAAADDDRHLLTVTKNGYGKRTPLSEYRRQSRYGKGLIDIKTDERNGPVCSINAVSEGDGLVIMSESGQIMRTHVGEVSTVGRNTKGVVVMRLDDDDRVAGVDVVPDEGRDDGLEADDETEAVGGSDGEAGPGDE</sequence>
<dbReference type="SMART" id="SM00434">
    <property type="entry name" value="TOP4c"/>
    <property type="match status" value="1"/>
</dbReference>
<dbReference type="HAMAP" id="MF_01897">
    <property type="entry name" value="GyrA"/>
    <property type="match status" value="1"/>
</dbReference>
<dbReference type="GO" id="GO:0006261">
    <property type="term" value="P:DNA-templated DNA replication"/>
    <property type="evidence" value="ECO:0007669"/>
    <property type="project" value="UniProtKB-UniRule"/>
</dbReference>
<evidence type="ECO:0000256" key="11">
    <source>
        <dbReference type="SAM" id="MobiDB-lite"/>
    </source>
</evidence>
<dbReference type="eggNOG" id="arCOG04367">
    <property type="taxonomic scope" value="Archaea"/>
</dbReference>
<feature type="region of interest" description="Disordered" evidence="11">
    <location>
        <begin position="813"/>
        <end position="848"/>
    </location>
</feature>
<dbReference type="CDD" id="cd00187">
    <property type="entry name" value="TOP4c"/>
    <property type="match status" value="1"/>
</dbReference>
<comment type="catalytic activity">
    <reaction evidence="1 9">
        <text>ATP-dependent breakage, passage and rejoining of double-stranded DNA.</text>
        <dbReference type="EC" id="5.6.2.2"/>
    </reaction>
</comment>
<comment type="subunit">
    <text evidence="9">Heterotetramer, composed of two GyrA and two GyrB chains. In the heterotetramer, GyrA contains the active site tyrosine that forms a transient covalent intermediate with DNA, while GyrB binds cofactors and catalyzes ATP hydrolysis.</text>
</comment>
<keyword evidence="9" id="KW-0963">Cytoplasm</keyword>
<dbReference type="GO" id="GO:0005694">
    <property type="term" value="C:chromosome"/>
    <property type="evidence" value="ECO:0007669"/>
    <property type="project" value="InterPro"/>
</dbReference>
<evidence type="ECO:0000256" key="1">
    <source>
        <dbReference type="ARBA" id="ARBA00000185"/>
    </source>
</evidence>
<evidence type="ECO:0000256" key="5">
    <source>
        <dbReference type="ARBA" id="ARBA00023029"/>
    </source>
</evidence>
<evidence type="ECO:0000256" key="8">
    <source>
        <dbReference type="ARBA" id="ARBA00063644"/>
    </source>
</evidence>
<dbReference type="Gene3D" id="2.120.10.90">
    <property type="entry name" value="DNA gyrase/topoisomerase IV, subunit A, C-terminal"/>
    <property type="match status" value="1"/>
</dbReference>
<feature type="compositionally biased region" description="Gly residues" evidence="11">
    <location>
        <begin position="838"/>
        <end position="848"/>
    </location>
</feature>
<dbReference type="GO" id="GO:0006265">
    <property type="term" value="P:DNA topological change"/>
    <property type="evidence" value="ECO:0007669"/>
    <property type="project" value="UniProtKB-UniRule"/>
</dbReference>
<keyword evidence="14" id="KW-1185">Reference proteome</keyword>
<dbReference type="GO" id="GO:0003918">
    <property type="term" value="F:DNA topoisomerase type II (double strand cut, ATP-hydrolyzing) activity"/>
    <property type="evidence" value="ECO:0007669"/>
    <property type="project" value="UniProtKB-UniRule"/>
</dbReference>
<dbReference type="PROSITE" id="PS52040">
    <property type="entry name" value="TOPO_IIA"/>
    <property type="match status" value="1"/>
</dbReference>
<dbReference type="PANTHER" id="PTHR43493:SF5">
    <property type="entry name" value="DNA GYRASE SUBUNIT A, CHLOROPLASTIC_MITOCHONDRIAL"/>
    <property type="match status" value="1"/>
</dbReference>
<dbReference type="Pfam" id="PF03989">
    <property type="entry name" value="DNA_gyraseA_C"/>
    <property type="match status" value="6"/>
</dbReference>
<dbReference type="GO" id="GO:0009330">
    <property type="term" value="C:DNA topoisomerase type II (double strand cut, ATP-hydrolyzing) complex"/>
    <property type="evidence" value="ECO:0007669"/>
    <property type="project" value="TreeGrafter"/>
</dbReference>
<evidence type="ECO:0000313" key="14">
    <source>
        <dbReference type="Proteomes" id="UP000011867"/>
    </source>
</evidence>
<dbReference type="OrthoDB" id="371943at2157"/>
<dbReference type="FunFam" id="2.120.10.90:FF:000005">
    <property type="entry name" value="DNA topoisomerase 4 subunit A"/>
    <property type="match status" value="1"/>
</dbReference>
<comment type="miscellaneous">
    <text evidence="9">Few gyrases are as efficient as E.coli at forming negative supercoils. Not all organisms have 2 type II topoisomerases; in organisms with a single type II topoisomerase this enzyme also has to decatenate newly replicated chromosomes.</text>
</comment>
<keyword evidence="7 9" id="KW-0413">Isomerase</keyword>
<comment type="function">
    <text evidence="9">A type II topoisomerase that negatively supercoils closed circular double-stranded (ds) DNA in an ATP-dependent manner to modulate DNA topology and maintain chromosomes in an underwound state. Negative supercoiling favors strand separation, and DNA replication, transcription, recombination and repair, all of which involve strand separation. Also able to catalyze the interconversion of other topological isomers of dsDNA rings, including catenanes and knotted rings. Type II topoisomerases break and join 2 DNA strands simultaneously in an ATP-dependent manner.</text>
</comment>
<keyword evidence="10" id="KW-0175">Coiled coil</keyword>
<dbReference type="KEGG" id="nmo:Nmlp_2389"/>
<dbReference type="NCBIfam" id="NF004044">
    <property type="entry name" value="PRK05561.1"/>
    <property type="match status" value="1"/>
</dbReference>
<dbReference type="GO" id="GO:0005524">
    <property type="term" value="F:ATP binding"/>
    <property type="evidence" value="ECO:0007669"/>
    <property type="project" value="UniProtKB-UniRule"/>
</dbReference>
<dbReference type="AlphaFoldDB" id="M1XKV1"/>
<dbReference type="PANTHER" id="PTHR43493">
    <property type="entry name" value="DNA GYRASE/TOPOISOMERASE SUBUNIT A"/>
    <property type="match status" value="1"/>
</dbReference>
<keyword evidence="4 9" id="KW-0067">ATP-binding</keyword>
<dbReference type="GO" id="GO:0005737">
    <property type="term" value="C:cytoplasm"/>
    <property type="evidence" value="ECO:0007669"/>
    <property type="project" value="UniProtKB-SubCell"/>
</dbReference>
<accession>M1XKV1</accession>
<dbReference type="InterPro" id="IPR035516">
    <property type="entry name" value="Gyrase/topoIV_suA_C"/>
</dbReference>
<comment type="subcellular location">
    <subcellularLocation>
        <location evidence="9">Cytoplasm</location>
    </subcellularLocation>
</comment>
<dbReference type="FunFam" id="3.30.1360.40:FF:000002">
    <property type="entry name" value="DNA gyrase subunit A"/>
    <property type="match status" value="1"/>
</dbReference>
<dbReference type="InterPro" id="IPR013758">
    <property type="entry name" value="Topo_IIA_A/C_ab"/>
</dbReference>
<name>M1XKV1_NATM8</name>